<keyword evidence="1" id="KW-0677">Repeat</keyword>
<accession>A0A8S1BPS7</accession>
<dbReference type="GO" id="GO:0005759">
    <property type="term" value="C:mitochondrial matrix"/>
    <property type="evidence" value="ECO:0007669"/>
    <property type="project" value="TreeGrafter"/>
</dbReference>
<evidence type="ECO:0000313" key="4">
    <source>
        <dbReference type="EMBL" id="CAB3260373.1"/>
    </source>
</evidence>
<dbReference type="AlphaFoldDB" id="A0A8S1BPS7"/>
<dbReference type="EMBL" id="CADEBC010000733">
    <property type="protein sequence ID" value="CAB3260373.1"/>
    <property type="molecule type" value="Genomic_DNA"/>
</dbReference>
<sequence length="681" mass="78846">MAFRCTKLLKIIRSTSVFRHNLIATSISLPEEIKVVKPKQYKTEDNLIFLGDPDNFGSLSRTIKPSPEQLEDEGDIQEERFLQNKPLPSQKLTIKQYADLIKQFVKQKRIKEAMDVLEVRMLKEDRVKPVSYIFNILIGACADVGYTKKAFRLYNDMKRRAVNVTGDTYTCLFNACANSPWPQDGLKNAKHLRALMIEKGIEPNLTNYNAMIKAFGWCGDLPTAFQIVDEMMQKKIQIRVHTFNHLLHACISDKNNGFRHALLVWRKMLKMREKPNIYTFNLMLKCVKDCNLGSKGDIVEMINTILAAMPQVKTNNVQLEFMQKNEILNIGCQEKTLMQSDAVPIVNSEIITPKKDEITSAVIDTEDNVTTHPVNKMVKAKLNNRMVPNLLSRVLNMNKVTGLQEVHTVQDKFAIIGGQEDFLKEMEVYSVKPNVKTFTQMLPLLDNTTEAENKLLEAMKSSDIKADIDFYNMLIKKRCLRLDYDAAIYVKQIIKNESEFRKKRYPQSKKLKLNVNIMTYGVLAMSCKTRESAMELLNEMNEKKLKVNIEILGTLLRQGTANSEIGYVLYIMNVAKKENVVLNEIFLKHLEAFNDKCRERINKEQATTGFVKAFENLSKYYTSWLKDVNIQKVLQPDHPWQQFRQNYPDTFQRDNRVAISQPKKFYKRNRKYIPYVPKIVN</sequence>
<dbReference type="PROSITE" id="PS51375">
    <property type="entry name" value="PPR"/>
    <property type="match status" value="2"/>
</dbReference>
<feature type="repeat" description="PPR" evidence="2">
    <location>
        <begin position="204"/>
        <end position="238"/>
    </location>
</feature>
<comment type="caution">
    <text evidence="4">The sequence shown here is derived from an EMBL/GenBank/DDBJ whole genome shotgun (WGS) entry which is preliminary data.</text>
</comment>
<dbReference type="OrthoDB" id="185373at2759"/>
<dbReference type="GO" id="GO:0000049">
    <property type="term" value="F:tRNA binding"/>
    <property type="evidence" value="ECO:0007669"/>
    <property type="project" value="TreeGrafter"/>
</dbReference>
<dbReference type="PANTHER" id="PTHR24014">
    <property type="entry name" value="2-OXOGLUTARATE AND IRON-DEPENDENT OXYGENASE DOMAIN-CONTAINING PROTEIN 2"/>
    <property type="match status" value="1"/>
</dbReference>
<dbReference type="InterPro" id="IPR002885">
    <property type="entry name" value="PPR_rpt"/>
</dbReference>
<proteinExistence type="predicted"/>
<evidence type="ECO:0000313" key="5">
    <source>
        <dbReference type="Proteomes" id="UP000494106"/>
    </source>
</evidence>
<dbReference type="Pfam" id="PF13812">
    <property type="entry name" value="PPR_3"/>
    <property type="match status" value="1"/>
</dbReference>
<evidence type="ECO:0000256" key="2">
    <source>
        <dbReference type="PROSITE-ProRule" id="PRU00708"/>
    </source>
</evidence>
<dbReference type="Pfam" id="PF17177">
    <property type="entry name" value="PPR_long"/>
    <property type="match status" value="1"/>
</dbReference>
<reference evidence="4 5" key="1">
    <citation type="submission" date="2020-04" db="EMBL/GenBank/DDBJ databases">
        <authorList>
            <person name="Wallbank WR R."/>
            <person name="Pardo Diaz C."/>
            <person name="Kozak K."/>
            <person name="Martin S."/>
            <person name="Jiggins C."/>
            <person name="Moest M."/>
            <person name="Warren A I."/>
            <person name="Byers J.R.P. K."/>
            <person name="Montejo-Kovacevich G."/>
            <person name="Yen C E."/>
        </authorList>
    </citation>
    <scope>NUCLEOTIDE SEQUENCE [LARGE SCALE GENOMIC DNA]</scope>
</reference>
<dbReference type="InterPro" id="IPR033443">
    <property type="entry name" value="PROP1-like_PPR_dom"/>
</dbReference>
<dbReference type="PANTHER" id="PTHR24014:SF6">
    <property type="entry name" value="PENTATRICOPEPTIDE REPEAT-CONTAINING PROTEIN 1, MITOCHONDRIAL"/>
    <property type="match status" value="1"/>
</dbReference>
<dbReference type="InterPro" id="IPR011990">
    <property type="entry name" value="TPR-like_helical_dom_sf"/>
</dbReference>
<protein>
    <recommendedName>
        <fullName evidence="3">PROP1-like PPR domain-containing protein</fullName>
    </recommendedName>
</protein>
<evidence type="ECO:0000259" key="3">
    <source>
        <dbReference type="Pfam" id="PF17177"/>
    </source>
</evidence>
<feature type="repeat" description="PPR" evidence="2">
    <location>
        <begin position="130"/>
        <end position="164"/>
    </location>
</feature>
<dbReference type="Proteomes" id="UP000494106">
    <property type="component" value="Unassembled WGS sequence"/>
</dbReference>
<dbReference type="GO" id="GO:0042780">
    <property type="term" value="P:tRNA 3'-end processing"/>
    <property type="evidence" value="ECO:0007669"/>
    <property type="project" value="TreeGrafter"/>
</dbReference>
<keyword evidence="5" id="KW-1185">Reference proteome</keyword>
<feature type="domain" description="PROP1-like PPR" evidence="3">
    <location>
        <begin position="135"/>
        <end position="270"/>
    </location>
</feature>
<organism evidence="4 5">
    <name type="scientific">Arctia plantaginis</name>
    <name type="common">Wood tiger moth</name>
    <name type="synonym">Phalaena plantaginis</name>
    <dbReference type="NCBI Taxonomy" id="874455"/>
    <lineage>
        <taxon>Eukaryota</taxon>
        <taxon>Metazoa</taxon>
        <taxon>Ecdysozoa</taxon>
        <taxon>Arthropoda</taxon>
        <taxon>Hexapoda</taxon>
        <taxon>Insecta</taxon>
        <taxon>Pterygota</taxon>
        <taxon>Neoptera</taxon>
        <taxon>Endopterygota</taxon>
        <taxon>Lepidoptera</taxon>
        <taxon>Glossata</taxon>
        <taxon>Ditrysia</taxon>
        <taxon>Noctuoidea</taxon>
        <taxon>Erebidae</taxon>
        <taxon>Arctiinae</taxon>
        <taxon>Arctia</taxon>
    </lineage>
</organism>
<dbReference type="NCBIfam" id="TIGR00756">
    <property type="entry name" value="PPR"/>
    <property type="match status" value="1"/>
</dbReference>
<dbReference type="Gene3D" id="1.25.40.10">
    <property type="entry name" value="Tetratricopeptide repeat domain"/>
    <property type="match status" value="3"/>
</dbReference>
<gene>
    <name evidence="4" type="ORF">APLA_LOCUS17438</name>
</gene>
<evidence type="ECO:0000256" key="1">
    <source>
        <dbReference type="ARBA" id="ARBA00022737"/>
    </source>
</evidence>
<name>A0A8S1BPS7_ARCPL</name>